<keyword evidence="2" id="KW-0547">Nucleotide-binding</keyword>
<keyword evidence="3" id="KW-0342">GTP-binding</keyword>
<dbReference type="InterPro" id="IPR001806">
    <property type="entry name" value="Small_GTPase"/>
</dbReference>
<dbReference type="SMART" id="SM00175">
    <property type="entry name" value="RAB"/>
    <property type="match status" value="1"/>
</dbReference>
<dbReference type="InterPro" id="IPR020849">
    <property type="entry name" value="Small_GTPase_Ras-type"/>
</dbReference>
<evidence type="ECO:0000313" key="5">
    <source>
        <dbReference type="Proteomes" id="UP001218188"/>
    </source>
</evidence>
<name>A0AAD6T0W5_9AGAR</name>
<keyword evidence="5" id="KW-1185">Reference proteome</keyword>
<dbReference type="Pfam" id="PF00071">
    <property type="entry name" value="Ras"/>
    <property type="match status" value="1"/>
</dbReference>
<accession>A0AAD6T0W5</accession>
<dbReference type="PROSITE" id="PS51421">
    <property type="entry name" value="RAS"/>
    <property type="match status" value="1"/>
</dbReference>
<protein>
    <submittedName>
        <fullName evidence="4">Ras protein</fullName>
    </submittedName>
</protein>
<dbReference type="NCBIfam" id="TIGR00231">
    <property type="entry name" value="small_GTP"/>
    <property type="match status" value="1"/>
</dbReference>
<dbReference type="GO" id="GO:0003924">
    <property type="term" value="F:GTPase activity"/>
    <property type="evidence" value="ECO:0007669"/>
    <property type="project" value="InterPro"/>
</dbReference>
<organism evidence="4 5">
    <name type="scientific">Mycena alexandri</name>
    <dbReference type="NCBI Taxonomy" id="1745969"/>
    <lineage>
        <taxon>Eukaryota</taxon>
        <taxon>Fungi</taxon>
        <taxon>Dikarya</taxon>
        <taxon>Basidiomycota</taxon>
        <taxon>Agaricomycotina</taxon>
        <taxon>Agaricomycetes</taxon>
        <taxon>Agaricomycetidae</taxon>
        <taxon>Agaricales</taxon>
        <taxon>Marasmiineae</taxon>
        <taxon>Mycenaceae</taxon>
        <taxon>Mycena</taxon>
    </lineage>
</organism>
<dbReference type="EMBL" id="JARJCM010000051">
    <property type="protein sequence ID" value="KAJ7035307.1"/>
    <property type="molecule type" value="Genomic_DNA"/>
</dbReference>
<comment type="caution">
    <text evidence="4">The sequence shown here is derived from an EMBL/GenBank/DDBJ whole genome shotgun (WGS) entry which is preliminary data.</text>
</comment>
<dbReference type="AlphaFoldDB" id="A0AAD6T0W5"/>
<evidence type="ECO:0000256" key="2">
    <source>
        <dbReference type="ARBA" id="ARBA00022741"/>
    </source>
</evidence>
<evidence type="ECO:0000313" key="4">
    <source>
        <dbReference type="EMBL" id="KAJ7035307.1"/>
    </source>
</evidence>
<dbReference type="GO" id="GO:0007165">
    <property type="term" value="P:signal transduction"/>
    <property type="evidence" value="ECO:0007669"/>
    <property type="project" value="InterPro"/>
</dbReference>
<sequence length="191" mass="21702">MDAWTVILLGGEGVGKTALADMYTINHYWDVLQPDGPPLEPVYRKQLLLDNRMCFIDVTDTPGQDDYATLRDQRIQECQGFIFVYSITSRSSFEQVQIFRQAVRRIKRGDPILLLVGNKADMGADREVSKEEGQALARQFGCEFIETSVKTGLNVERAFETLLRTLRRTREGVTPNIVEPAETKKKKCTIL</sequence>
<dbReference type="PRINTS" id="PR00449">
    <property type="entry name" value="RASTRNSFRMNG"/>
</dbReference>
<dbReference type="SMART" id="SM00173">
    <property type="entry name" value="RAS"/>
    <property type="match status" value="1"/>
</dbReference>
<dbReference type="SUPFAM" id="SSF52540">
    <property type="entry name" value="P-loop containing nucleoside triphosphate hydrolases"/>
    <property type="match status" value="1"/>
</dbReference>
<dbReference type="GO" id="GO:0005886">
    <property type="term" value="C:plasma membrane"/>
    <property type="evidence" value="ECO:0007669"/>
    <property type="project" value="UniProtKB-SubCell"/>
</dbReference>
<dbReference type="Gene3D" id="3.40.50.300">
    <property type="entry name" value="P-loop containing nucleotide triphosphate hydrolases"/>
    <property type="match status" value="1"/>
</dbReference>
<dbReference type="InterPro" id="IPR005225">
    <property type="entry name" value="Small_GTP-bd"/>
</dbReference>
<comment type="subcellular location">
    <subcellularLocation>
        <location evidence="1">Cell membrane</location>
        <topology evidence="1">Lipid-anchor</topology>
        <orientation evidence="1">Cytoplasmic side</orientation>
    </subcellularLocation>
</comment>
<dbReference type="GO" id="GO:0005525">
    <property type="term" value="F:GTP binding"/>
    <property type="evidence" value="ECO:0007669"/>
    <property type="project" value="UniProtKB-KW"/>
</dbReference>
<gene>
    <name evidence="4" type="ORF">C8F04DRAFT_1098822</name>
</gene>
<evidence type="ECO:0000256" key="1">
    <source>
        <dbReference type="ARBA" id="ARBA00004342"/>
    </source>
</evidence>
<dbReference type="Proteomes" id="UP001218188">
    <property type="component" value="Unassembled WGS sequence"/>
</dbReference>
<dbReference type="SMART" id="SM00174">
    <property type="entry name" value="RHO"/>
    <property type="match status" value="1"/>
</dbReference>
<reference evidence="4" key="1">
    <citation type="submission" date="2023-03" db="EMBL/GenBank/DDBJ databases">
        <title>Massive genome expansion in bonnet fungi (Mycena s.s.) driven by repeated elements and novel gene families across ecological guilds.</title>
        <authorList>
            <consortium name="Lawrence Berkeley National Laboratory"/>
            <person name="Harder C.B."/>
            <person name="Miyauchi S."/>
            <person name="Viragh M."/>
            <person name="Kuo A."/>
            <person name="Thoen E."/>
            <person name="Andreopoulos B."/>
            <person name="Lu D."/>
            <person name="Skrede I."/>
            <person name="Drula E."/>
            <person name="Henrissat B."/>
            <person name="Morin E."/>
            <person name="Kohler A."/>
            <person name="Barry K."/>
            <person name="LaButti K."/>
            <person name="Morin E."/>
            <person name="Salamov A."/>
            <person name="Lipzen A."/>
            <person name="Mereny Z."/>
            <person name="Hegedus B."/>
            <person name="Baldrian P."/>
            <person name="Stursova M."/>
            <person name="Weitz H."/>
            <person name="Taylor A."/>
            <person name="Grigoriev I.V."/>
            <person name="Nagy L.G."/>
            <person name="Martin F."/>
            <person name="Kauserud H."/>
        </authorList>
    </citation>
    <scope>NUCLEOTIDE SEQUENCE</scope>
    <source>
        <strain evidence="4">CBHHK200</strain>
    </source>
</reference>
<dbReference type="InterPro" id="IPR027417">
    <property type="entry name" value="P-loop_NTPase"/>
</dbReference>
<dbReference type="PANTHER" id="PTHR24070">
    <property type="entry name" value="RAS, DI-RAS, AND RHEB FAMILY MEMBERS OF SMALL GTPASE SUPERFAMILY"/>
    <property type="match status" value="1"/>
</dbReference>
<dbReference type="PROSITE" id="PS51419">
    <property type="entry name" value="RAB"/>
    <property type="match status" value="1"/>
</dbReference>
<proteinExistence type="predicted"/>
<evidence type="ECO:0000256" key="3">
    <source>
        <dbReference type="ARBA" id="ARBA00023134"/>
    </source>
</evidence>